<keyword evidence="2" id="KW-0547">Nucleotide-binding</keyword>
<sequence length="210" mass="23507">MHITPGRDGSEFTYVEARVHGELEILDVIPRKEGLELLGAAYSGMSDVIKGTQFDPAIPQDARIAENFLKPVNLFGARYSHYPCVGGVYAVFRLIKDDSEDIPTFEELGYMPQQIQTIRRMLQRPEGIIVLSGPTGSGKSTTLRTASEAYLSTFGFNHNDNMRLPENAFSPLNHRRRAAFPAQYRRQSGIPSMAGLTRLNPLCDLIQTRY</sequence>
<dbReference type="AlphaFoldDB" id="A0A1U9XG95"/>
<dbReference type="InterPro" id="IPR001482">
    <property type="entry name" value="T2SS/T4SS_dom"/>
</dbReference>
<dbReference type="Gene3D" id="3.30.450.90">
    <property type="match status" value="1"/>
</dbReference>
<dbReference type="PANTHER" id="PTHR30258">
    <property type="entry name" value="TYPE II SECRETION SYSTEM PROTEIN GSPE-RELATED"/>
    <property type="match status" value="1"/>
</dbReference>
<dbReference type="GO" id="GO:0005524">
    <property type="term" value="F:ATP binding"/>
    <property type="evidence" value="ECO:0007669"/>
    <property type="project" value="UniProtKB-KW"/>
</dbReference>
<dbReference type="Pfam" id="PF00437">
    <property type="entry name" value="T2SSE"/>
    <property type="match status" value="1"/>
</dbReference>
<organism evidence="5">
    <name type="scientific">Escherichia coli</name>
    <dbReference type="NCBI Taxonomy" id="562"/>
    <lineage>
        <taxon>Bacteria</taxon>
        <taxon>Pseudomonadati</taxon>
        <taxon>Pseudomonadota</taxon>
        <taxon>Gammaproteobacteria</taxon>
        <taxon>Enterobacterales</taxon>
        <taxon>Enterobacteriaceae</taxon>
        <taxon>Escherichia</taxon>
    </lineage>
</organism>
<geneLocation type="plasmid" evidence="5">
    <name>pWH13-4</name>
</geneLocation>
<reference evidence="5" key="1">
    <citation type="submission" date="2016-10" db="EMBL/GenBank/DDBJ databases">
        <authorList>
            <person name="Sun J."/>
        </authorList>
    </citation>
    <scope>NUCLEOTIDE SEQUENCE</scope>
    <source>
        <strain evidence="5">WH13</strain>
        <plasmid evidence="5">pWH13-4</plasmid>
    </source>
</reference>
<dbReference type="GO" id="GO:0005886">
    <property type="term" value="C:plasma membrane"/>
    <property type="evidence" value="ECO:0007669"/>
    <property type="project" value="TreeGrafter"/>
</dbReference>
<evidence type="ECO:0000256" key="1">
    <source>
        <dbReference type="ARBA" id="ARBA00006611"/>
    </source>
</evidence>
<evidence type="ECO:0000256" key="3">
    <source>
        <dbReference type="ARBA" id="ARBA00022840"/>
    </source>
</evidence>
<dbReference type="GO" id="GO:0016887">
    <property type="term" value="F:ATP hydrolysis activity"/>
    <property type="evidence" value="ECO:0007669"/>
    <property type="project" value="TreeGrafter"/>
</dbReference>
<evidence type="ECO:0000259" key="4">
    <source>
        <dbReference type="Pfam" id="PF00437"/>
    </source>
</evidence>
<keyword evidence="3" id="KW-0067">ATP-binding</keyword>
<protein>
    <submittedName>
        <fullName evidence="5">Toxin coregulated pilus biosynthesis protein T</fullName>
    </submittedName>
</protein>
<keyword evidence="5" id="KW-0614">Plasmid</keyword>
<proteinExistence type="inferred from homology"/>
<evidence type="ECO:0000313" key="5">
    <source>
        <dbReference type="EMBL" id="AQZ20452.1"/>
    </source>
</evidence>
<accession>A0A1U9XG95</accession>
<gene>
    <name evidence="5" type="primary">tcpT</name>
    <name evidence="5" type="ORF">H13_00049</name>
</gene>
<evidence type="ECO:0000256" key="2">
    <source>
        <dbReference type="ARBA" id="ARBA00022741"/>
    </source>
</evidence>
<comment type="similarity">
    <text evidence="1">Belongs to the GSP E family.</text>
</comment>
<dbReference type="SUPFAM" id="SSF52540">
    <property type="entry name" value="P-loop containing nucleoside triphosphate hydrolases"/>
    <property type="match status" value="1"/>
</dbReference>
<dbReference type="InterPro" id="IPR027417">
    <property type="entry name" value="P-loop_NTPase"/>
</dbReference>
<dbReference type="Gene3D" id="3.40.50.300">
    <property type="entry name" value="P-loop containing nucleotide triphosphate hydrolases"/>
    <property type="match status" value="1"/>
</dbReference>
<dbReference type="EMBL" id="KY075656">
    <property type="protein sequence ID" value="AQZ20452.1"/>
    <property type="molecule type" value="Genomic_DNA"/>
</dbReference>
<dbReference type="PANTHER" id="PTHR30258:SF2">
    <property type="entry name" value="COMG OPERON PROTEIN 1"/>
    <property type="match status" value="1"/>
</dbReference>
<name>A0A1U9XG95_ECOLX</name>
<feature type="domain" description="Bacterial type II secretion system protein E" evidence="4">
    <location>
        <begin position="55"/>
        <end position="148"/>
    </location>
</feature>